<feature type="domain" description="DUF1737" evidence="1">
    <location>
        <begin position="1"/>
        <end position="51"/>
    </location>
</feature>
<evidence type="ECO:0000313" key="3">
    <source>
        <dbReference type="Proteomes" id="UP000093366"/>
    </source>
</evidence>
<dbReference type="OrthoDB" id="9809803at2"/>
<dbReference type="InterPro" id="IPR013619">
    <property type="entry name" value="DUF1737"/>
</dbReference>
<evidence type="ECO:0000259" key="1">
    <source>
        <dbReference type="Pfam" id="PF08410"/>
    </source>
</evidence>
<dbReference type="RefSeq" id="WP_065789116.1">
    <property type="nucleotide sequence ID" value="NZ_JAGJED010000008.1"/>
</dbReference>
<protein>
    <recommendedName>
        <fullName evidence="1">DUF1737 domain-containing protein</fullName>
    </recommendedName>
</protein>
<dbReference type="EMBL" id="MAUJ01000001">
    <property type="protein sequence ID" value="OCQ23131.1"/>
    <property type="molecule type" value="Genomic_DNA"/>
</dbReference>
<dbReference type="Proteomes" id="UP000093366">
    <property type="component" value="Unassembled WGS sequence"/>
</dbReference>
<proteinExistence type="predicted"/>
<sequence>MKLYRFVTGPDDEVFCMRVSQSLNSGWQLHGSPTLTFDGKTPIAGQALVKEVPDEEFHEGIDLRSY</sequence>
<organism evidence="2 3">
    <name type="scientific">Pseudoalteromonas luteoviolacea</name>
    <dbReference type="NCBI Taxonomy" id="43657"/>
    <lineage>
        <taxon>Bacteria</taxon>
        <taxon>Pseudomonadati</taxon>
        <taxon>Pseudomonadota</taxon>
        <taxon>Gammaproteobacteria</taxon>
        <taxon>Alteromonadales</taxon>
        <taxon>Pseudoalteromonadaceae</taxon>
        <taxon>Pseudoalteromonas</taxon>
    </lineage>
</organism>
<comment type="caution">
    <text evidence="2">The sequence shown here is derived from an EMBL/GenBank/DDBJ whole genome shotgun (WGS) entry which is preliminary data.</text>
</comment>
<reference evidence="3" key="1">
    <citation type="submission" date="2016-07" db="EMBL/GenBank/DDBJ databases">
        <authorList>
            <person name="Florea S."/>
            <person name="Webb J.S."/>
            <person name="Jaromczyk J."/>
            <person name="Schardl C.L."/>
        </authorList>
    </citation>
    <scope>NUCLEOTIDE SEQUENCE [LARGE SCALE GENOMIC DNA]</scope>
    <source>
        <strain evidence="3">IPB1</strain>
    </source>
</reference>
<gene>
    <name evidence="2" type="ORF">A7985_04050</name>
</gene>
<dbReference type="Pfam" id="PF08410">
    <property type="entry name" value="DUF1737"/>
    <property type="match status" value="1"/>
</dbReference>
<accession>A0A1C0TUZ2</accession>
<dbReference type="AlphaFoldDB" id="A0A1C0TUZ2"/>
<evidence type="ECO:0000313" key="2">
    <source>
        <dbReference type="EMBL" id="OCQ23131.1"/>
    </source>
</evidence>
<name>A0A1C0TUZ2_9GAMM</name>